<comment type="caution">
    <text evidence="3">The sequence shown here is derived from an EMBL/GenBank/DDBJ whole genome shotgun (WGS) entry which is preliminary data.</text>
</comment>
<feature type="compositionally biased region" description="Basic and acidic residues" evidence="1">
    <location>
        <begin position="107"/>
        <end position="117"/>
    </location>
</feature>
<sequence>MAIDSVLQAASRADYSFKSIPVIDMKDADSTDPAARQQLSRDIRDACVNVGFFYVKNHGIPEESITGAVEAGKRFFALPDDIKFKYDAKKTSNFKGYTGLLSENNDPENRGDLHEAYDIGPDENESSKKSGLTGGNPWPAEVPGFKEGYLDYYKHAISFGKKLFPLFAIALGLPENFFEDKTRENAAVMRVLKYPPQFGPVDDRVIGIGAHTDFECFTMLWQEPGIEALQALNANKEWVNATPIPGTLVINIGDQLSRWTNDVFKSTVHRAINRSGVLRHSMPVFFGVDYDVLLEKDFHPDNQLNPAYLAAGNGNFSERGKPTFKPSCAVTMAIDSVLQAVSRADYGFKNIPVIDMKDADRADPAARQQLSRDIRDACINVGFFYVKNHGIPEERILGAIEAGKRFFALPEETKLKYDVKHSPSFKGYTALLKQNTDPENRGDLHESFNIGPEGQGDPSKNKGLLDANPWPAEADGFKEGYLGCYNEAIAFGKKLFPLFALGLGLPENFFEDKTKENAAVMRVIRYPPQYGAVDDRVIGIGAHTDFECFTMLWQEPGIEALQVLNANKEWVNATPIPGTLVINIGDQLSRWTNDVFKSTVHRAINRSGVLRHSMPVFFGVDYDVLLEPIPSCVSPEHPSKYEVVTAGEHVKARLAAAYSYSFKP</sequence>
<feature type="region of interest" description="Disordered" evidence="1">
    <location>
        <begin position="97"/>
        <end position="137"/>
    </location>
</feature>
<dbReference type="InterPro" id="IPR027443">
    <property type="entry name" value="IPNS-like_sf"/>
</dbReference>
<dbReference type="Proteomes" id="UP000757232">
    <property type="component" value="Unassembled WGS sequence"/>
</dbReference>
<dbReference type="InterPro" id="IPR005123">
    <property type="entry name" value="Oxoglu/Fe-dep_dioxygenase_dom"/>
</dbReference>
<dbReference type="PROSITE" id="PS51471">
    <property type="entry name" value="FE2OG_OXY"/>
    <property type="match status" value="2"/>
</dbReference>
<gene>
    <name evidence="3" type="ORF">A7U60_g7388</name>
</gene>
<dbReference type="Gene3D" id="2.60.120.330">
    <property type="entry name" value="B-lactam Antibiotic, Isopenicillin N Synthase, Chain"/>
    <property type="match status" value="2"/>
</dbReference>
<name>A0A9Q5HTJ3_SANBA</name>
<feature type="region of interest" description="Disordered" evidence="1">
    <location>
        <begin position="441"/>
        <end position="464"/>
    </location>
</feature>
<proteinExistence type="predicted"/>
<dbReference type="Pfam" id="PF03171">
    <property type="entry name" value="2OG-FeII_Oxy"/>
    <property type="match status" value="2"/>
</dbReference>
<evidence type="ECO:0000313" key="4">
    <source>
        <dbReference type="Proteomes" id="UP000757232"/>
    </source>
</evidence>
<keyword evidence="4" id="KW-1185">Reference proteome</keyword>
<dbReference type="InterPro" id="IPR026992">
    <property type="entry name" value="DIOX_N"/>
</dbReference>
<dbReference type="InterPro" id="IPR050231">
    <property type="entry name" value="Iron_ascorbate_oxido_reductase"/>
</dbReference>
<feature type="domain" description="Fe2OG dioxygenase" evidence="2">
    <location>
        <begin position="517"/>
        <end position="620"/>
    </location>
</feature>
<dbReference type="OrthoDB" id="288590at2759"/>
<dbReference type="InterPro" id="IPR044861">
    <property type="entry name" value="IPNS-like_FE2OG_OXY"/>
</dbReference>
<dbReference type="SUPFAM" id="SSF51197">
    <property type="entry name" value="Clavaminate synthase-like"/>
    <property type="match status" value="2"/>
</dbReference>
<dbReference type="PRINTS" id="PR00682">
    <property type="entry name" value="IPNSYNTHASE"/>
</dbReference>
<dbReference type="PANTHER" id="PTHR47990">
    <property type="entry name" value="2-OXOGLUTARATE (2OG) AND FE(II)-DEPENDENT OXYGENASE SUPERFAMILY PROTEIN-RELATED"/>
    <property type="match status" value="1"/>
</dbReference>
<reference evidence="3" key="1">
    <citation type="submission" date="2016-06" db="EMBL/GenBank/DDBJ databases">
        <title>Draft Genome sequence of the fungus Inonotus baumii.</title>
        <authorList>
            <person name="Zhu H."/>
            <person name="Lin W."/>
        </authorList>
    </citation>
    <scope>NUCLEOTIDE SEQUENCE</scope>
    <source>
        <strain evidence="3">821</strain>
    </source>
</reference>
<dbReference type="AlphaFoldDB" id="A0A9Q5HTJ3"/>
<protein>
    <submittedName>
        <fullName evidence="3">2OG-Fe oxygenase</fullName>
    </submittedName>
</protein>
<dbReference type="EMBL" id="LNZH02000208">
    <property type="protein sequence ID" value="OCB85736.1"/>
    <property type="molecule type" value="Genomic_DNA"/>
</dbReference>
<dbReference type="Pfam" id="PF14226">
    <property type="entry name" value="DIOX_N"/>
    <property type="match status" value="2"/>
</dbReference>
<evidence type="ECO:0000256" key="1">
    <source>
        <dbReference type="SAM" id="MobiDB-lite"/>
    </source>
</evidence>
<organism evidence="3 4">
    <name type="scientific">Sanghuangporus baumii</name>
    <name type="common">Phellinus baumii</name>
    <dbReference type="NCBI Taxonomy" id="108892"/>
    <lineage>
        <taxon>Eukaryota</taxon>
        <taxon>Fungi</taxon>
        <taxon>Dikarya</taxon>
        <taxon>Basidiomycota</taxon>
        <taxon>Agaricomycotina</taxon>
        <taxon>Agaricomycetes</taxon>
        <taxon>Hymenochaetales</taxon>
        <taxon>Hymenochaetaceae</taxon>
        <taxon>Sanghuangporus</taxon>
    </lineage>
</organism>
<evidence type="ECO:0000259" key="2">
    <source>
        <dbReference type="PROSITE" id="PS51471"/>
    </source>
</evidence>
<accession>A0A9Q5HTJ3</accession>
<evidence type="ECO:0000313" key="3">
    <source>
        <dbReference type="EMBL" id="OCB85736.1"/>
    </source>
</evidence>
<feature type="domain" description="Fe2OG dioxygenase" evidence="2">
    <location>
        <begin position="185"/>
        <end position="288"/>
    </location>
</feature>